<dbReference type="EMBL" id="BMAW01007757">
    <property type="protein sequence ID" value="GFT05238.1"/>
    <property type="molecule type" value="Genomic_DNA"/>
</dbReference>
<dbReference type="Proteomes" id="UP000887013">
    <property type="component" value="Unassembled WGS sequence"/>
</dbReference>
<dbReference type="EMBL" id="BMAW01017353">
    <property type="protein sequence ID" value="GFT53478.1"/>
    <property type="molecule type" value="Genomic_DNA"/>
</dbReference>
<evidence type="ECO:0000313" key="2">
    <source>
        <dbReference type="EMBL" id="GFT53478.1"/>
    </source>
</evidence>
<sequence>MSKSERKEIDTYHCKLNRLMKNGRMKFFFVYSHPIEKREVIEQVLRSVLKGKGMKMMPVWKHFRATQYTDLRPLNLELDSRGSQV</sequence>
<evidence type="ECO:0000313" key="1">
    <source>
        <dbReference type="EMBL" id="GFT05238.1"/>
    </source>
</evidence>
<dbReference type="AlphaFoldDB" id="A0A8X6P600"/>
<proteinExistence type="predicted"/>
<evidence type="ECO:0000313" key="3">
    <source>
        <dbReference type="Proteomes" id="UP000887013"/>
    </source>
</evidence>
<accession>A0A8X6P600</accession>
<protein>
    <submittedName>
        <fullName evidence="2">Uncharacterized protein</fullName>
    </submittedName>
</protein>
<comment type="caution">
    <text evidence="2">The sequence shown here is derived from an EMBL/GenBank/DDBJ whole genome shotgun (WGS) entry which is preliminary data.</text>
</comment>
<gene>
    <name evidence="1" type="ORF">NPIL_221221</name>
    <name evidence="2" type="ORF">NPIL_579561</name>
</gene>
<reference evidence="2" key="1">
    <citation type="submission" date="2020-08" db="EMBL/GenBank/DDBJ databases">
        <title>Multicomponent nature underlies the extraordinary mechanical properties of spider dragline silk.</title>
        <authorList>
            <person name="Kono N."/>
            <person name="Nakamura H."/>
            <person name="Mori M."/>
            <person name="Yoshida Y."/>
            <person name="Ohtoshi R."/>
            <person name="Malay A.D."/>
            <person name="Moran D.A.P."/>
            <person name="Tomita M."/>
            <person name="Numata K."/>
            <person name="Arakawa K."/>
        </authorList>
    </citation>
    <scope>NUCLEOTIDE SEQUENCE</scope>
</reference>
<dbReference type="Gene3D" id="3.30.160.20">
    <property type="match status" value="1"/>
</dbReference>
<organism evidence="2 3">
    <name type="scientific">Nephila pilipes</name>
    <name type="common">Giant wood spider</name>
    <name type="synonym">Nephila maculata</name>
    <dbReference type="NCBI Taxonomy" id="299642"/>
    <lineage>
        <taxon>Eukaryota</taxon>
        <taxon>Metazoa</taxon>
        <taxon>Ecdysozoa</taxon>
        <taxon>Arthropoda</taxon>
        <taxon>Chelicerata</taxon>
        <taxon>Arachnida</taxon>
        <taxon>Araneae</taxon>
        <taxon>Araneomorphae</taxon>
        <taxon>Entelegynae</taxon>
        <taxon>Araneoidea</taxon>
        <taxon>Nephilidae</taxon>
        <taxon>Nephila</taxon>
    </lineage>
</organism>
<name>A0A8X6P600_NEPPI</name>
<keyword evidence="3" id="KW-1185">Reference proteome</keyword>